<organism evidence="8 9">
    <name type="scientific">Rudaeicoccus suwonensis</name>
    <dbReference type="NCBI Taxonomy" id="657409"/>
    <lineage>
        <taxon>Bacteria</taxon>
        <taxon>Bacillati</taxon>
        <taxon>Actinomycetota</taxon>
        <taxon>Actinomycetes</taxon>
        <taxon>Micrococcales</taxon>
        <taxon>Dermacoccaceae</taxon>
        <taxon>Rudaeicoccus</taxon>
    </lineage>
</organism>
<dbReference type="PROSITE" id="PS00092">
    <property type="entry name" value="N6_MTASE"/>
    <property type="match status" value="1"/>
</dbReference>
<comment type="similarity">
    <text evidence="5">Belongs to the protein N5-glutamine methyltransferase family. PrmC subfamily.</text>
</comment>
<dbReference type="RefSeq" id="WP_145230518.1">
    <property type="nucleotide sequence ID" value="NZ_VIVQ01000004.1"/>
</dbReference>
<dbReference type="NCBIfam" id="TIGR03534">
    <property type="entry name" value="RF_mod_PrmC"/>
    <property type="match status" value="1"/>
</dbReference>
<dbReference type="GO" id="GO:0102559">
    <property type="term" value="F:peptide chain release factor N(5)-glutamine methyltransferase activity"/>
    <property type="evidence" value="ECO:0007669"/>
    <property type="project" value="UniProtKB-EC"/>
</dbReference>
<evidence type="ECO:0000256" key="3">
    <source>
        <dbReference type="ARBA" id="ARBA00022691"/>
    </source>
</evidence>
<dbReference type="InterPro" id="IPR040758">
    <property type="entry name" value="PrmC_N"/>
</dbReference>
<accession>A0A561DX83</accession>
<dbReference type="InterPro" id="IPR007848">
    <property type="entry name" value="Small_mtfrase_dom"/>
</dbReference>
<dbReference type="EMBL" id="VIVQ01000004">
    <property type="protein sequence ID" value="TWE07985.1"/>
    <property type="molecule type" value="Genomic_DNA"/>
</dbReference>
<dbReference type="PANTHER" id="PTHR18895:SF74">
    <property type="entry name" value="MTRF1L RELEASE FACTOR GLUTAMINE METHYLTRANSFERASE"/>
    <property type="match status" value="1"/>
</dbReference>
<dbReference type="CDD" id="cd02440">
    <property type="entry name" value="AdoMet_MTases"/>
    <property type="match status" value="1"/>
</dbReference>
<protein>
    <recommendedName>
        <fullName evidence="5">Release factor glutamine methyltransferase</fullName>
        <shortName evidence="5">RF MTase</shortName>
        <ecNumber evidence="5">2.1.1.297</ecNumber>
    </recommendedName>
    <alternativeName>
        <fullName evidence="5">N5-glutamine methyltransferase PrmC</fullName>
    </alternativeName>
    <alternativeName>
        <fullName evidence="5">Protein-(glutamine-N5) MTase PrmC</fullName>
    </alternativeName>
    <alternativeName>
        <fullName evidence="5">Protein-glutamine N-methyltransferase PrmC</fullName>
    </alternativeName>
</protein>
<dbReference type="EC" id="2.1.1.297" evidence="5"/>
<evidence type="ECO:0000313" key="8">
    <source>
        <dbReference type="EMBL" id="TWE07985.1"/>
    </source>
</evidence>
<sequence>MTQIRALLDAATTQLAESGVVSPAADAAVLLAHAWRRTPADLQRARVMGDEPDSTVVERFEALVHERATRVPVQHLTGWAPFRHIEIAVGPGVFVPRPETEMLVDLVLAELQRLRERGVTEPTVVDLCTGSGALALATKDECPAARVHAVELDPLAHAWATQNRDRLGADVEIVCGDARTAFAELLETVDVVVSNPPYIPVGMVPIDPEVRDHDPDIALYGGSPDGLRIPLDVAARAAQLLAPGGLMVMEHADTQGGSLPAALRTTGSWSDVVDRRDLTGRPRATCARRA</sequence>
<keyword evidence="2 5" id="KW-0808">Transferase</keyword>
<evidence type="ECO:0000313" key="9">
    <source>
        <dbReference type="Proteomes" id="UP000318297"/>
    </source>
</evidence>
<feature type="domain" description="Methyltransferase small" evidence="6">
    <location>
        <begin position="112"/>
        <end position="198"/>
    </location>
</feature>
<name>A0A561DX83_9MICO</name>
<dbReference type="InterPro" id="IPR019874">
    <property type="entry name" value="RF_methyltr_PrmC"/>
</dbReference>
<comment type="caution">
    <text evidence="5">Lacks conserved residue(s) required for the propagation of feature annotation.</text>
</comment>
<dbReference type="Gene3D" id="1.10.8.10">
    <property type="entry name" value="DNA helicase RuvA subunit, C-terminal domain"/>
    <property type="match status" value="1"/>
</dbReference>
<dbReference type="InterPro" id="IPR004556">
    <property type="entry name" value="HemK-like"/>
</dbReference>
<dbReference type="GO" id="GO:0032259">
    <property type="term" value="P:methylation"/>
    <property type="evidence" value="ECO:0007669"/>
    <property type="project" value="UniProtKB-KW"/>
</dbReference>
<comment type="caution">
    <text evidence="8">The sequence shown here is derived from an EMBL/GenBank/DDBJ whole genome shotgun (WGS) entry which is preliminary data.</text>
</comment>
<dbReference type="InterPro" id="IPR050320">
    <property type="entry name" value="N5-glutamine_MTase"/>
</dbReference>
<dbReference type="PANTHER" id="PTHR18895">
    <property type="entry name" value="HEMK METHYLTRANSFERASE"/>
    <property type="match status" value="1"/>
</dbReference>
<dbReference type="Pfam" id="PF05175">
    <property type="entry name" value="MTS"/>
    <property type="match status" value="1"/>
</dbReference>
<evidence type="ECO:0000256" key="1">
    <source>
        <dbReference type="ARBA" id="ARBA00022603"/>
    </source>
</evidence>
<dbReference type="OrthoDB" id="9800643at2"/>
<feature type="binding site" evidence="5">
    <location>
        <begin position="195"/>
        <end position="198"/>
    </location>
    <ligand>
        <name>substrate</name>
    </ligand>
</feature>
<reference evidence="8 9" key="1">
    <citation type="submission" date="2019-06" db="EMBL/GenBank/DDBJ databases">
        <title>Sequencing the genomes of 1000 actinobacteria strains.</title>
        <authorList>
            <person name="Klenk H.-P."/>
        </authorList>
    </citation>
    <scope>NUCLEOTIDE SEQUENCE [LARGE SCALE GENOMIC DNA]</scope>
    <source>
        <strain evidence="8 9">DSM 19560</strain>
    </source>
</reference>
<dbReference type="GO" id="GO:0003676">
    <property type="term" value="F:nucleic acid binding"/>
    <property type="evidence" value="ECO:0007669"/>
    <property type="project" value="InterPro"/>
</dbReference>
<dbReference type="Proteomes" id="UP000318297">
    <property type="component" value="Unassembled WGS sequence"/>
</dbReference>
<dbReference type="SUPFAM" id="SSF53335">
    <property type="entry name" value="S-adenosyl-L-methionine-dependent methyltransferases"/>
    <property type="match status" value="1"/>
</dbReference>
<dbReference type="HAMAP" id="MF_02126">
    <property type="entry name" value="RF_methyltr_PrmC"/>
    <property type="match status" value="1"/>
</dbReference>
<dbReference type="InterPro" id="IPR029063">
    <property type="entry name" value="SAM-dependent_MTases_sf"/>
</dbReference>
<dbReference type="Gene3D" id="3.40.50.150">
    <property type="entry name" value="Vaccinia Virus protein VP39"/>
    <property type="match status" value="1"/>
</dbReference>
<feature type="domain" description="Release factor glutamine methyltransferase N-terminal" evidence="7">
    <location>
        <begin position="7"/>
        <end position="78"/>
    </location>
</feature>
<gene>
    <name evidence="5" type="primary">prmC</name>
    <name evidence="8" type="ORF">BKA23_3352</name>
</gene>
<comment type="function">
    <text evidence="5">Methylates the class 1 translation termination release factors RF1/PrfA and RF2/PrfB on the glutamine residue of the universally conserved GGQ motif.</text>
</comment>
<evidence type="ECO:0000259" key="7">
    <source>
        <dbReference type="Pfam" id="PF17827"/>
    </source>
</evidence>
<evidence type="ECO:0000256" key="2">
    <source>
        <dbReference type="ARBA" id="ARBA00022679"/>
    </source>
</evidence>
<keyword evidence="9" id="KW-1185">Reference proteome</keyword>
<proteinExistence type="inferred from homology"/>
<keyword evidence="1 5" id="KW-0489">Methyltransferase</keyword>
<feature type="binding site" evidence="5">
    <location>
        <position position="151"/>
    </location>
    <ligand>
        <name>S-adenosyl-L-methionine</name>
        <dbReference type="ChEBI" id="CHEBI:59789"/>
    </ligand>
</feature>
<comment type="catalytic activity">
    <reaction evidence="4 5">
        <text>L-glutaminyl-[peptide chain release factor] + S-adenosyl-L-methionine = N(5)-methyl-L-glutaminyl-[peptide chain release factor] + S-adenosyl-L-homocysteine + H(+)</text>
        <dbReference type="Rhea" id="RHEA:42896"/>
        <dbReference type="Rhea" id="RHEA-COMP:10271"/>
        <dbReference type="Rhea" id="RHEA-COMP:10272"/>
        <dbReference type="ChEBI" id="CHEBI:15378"/>
        <dbReference type="ChEBI" id="CHEBI:30011"/>
        <dbReference type="ChEBI" id="CHEBI:57856"/>
        <dbReference type="ChEBI" id="CHEBI:59789"/>
        <dbReference type="ChEBI" id="CHEBI:61891"/>
        <dbReference type="EC" id="2.1.1.297"/>
    </reaction>
</comment>
<evidence type="ECO:0000259" key="6">
    <source>
        <dbReference type="Pfam" id="PF05175"/>
    </source>
</evidence>
<evidence type="ECO:0000256" key="5">
    <source>
        <dbReference type="HAMAP-Rule" id="MF_02126"/>
    </source>
</evidence>
<dbReference type="AlphaFoldDB" id="A0A561DX83"/>
<keyword evidence="3 5" id="KW-0949">S-adenosyl-L-methionine</keyword>
<evidence type="ECO:0000256" key="4">
    <source>
        <dbReference type="ARBA" id="ARBA00048391"/>
    </source>
</evidence>
<dbReference type="InterPro" id="IPR002052">
    <property type="entry name" value="DNA_methylase_N6_adenine_CS"/>
</dbReference>
<dbReference type="Pfam" id="PF17827">
    <property type="entry name" value="PrmC_N"/>
    <property type="match status" value="1"/>
</dbReference>
<dbReference type="NCBIfam" id="TIGR00536">
    <property type="entry name" value="hemK_fam"/>
    <property type="match status" value="1"/>
</dbReference>
<feature type="binding site" evidence="5">
    <location>
        <position position="195"/>
    </location>
    <ligand>
        <name>S-adenosyl-L-methionine</name>
        <dbReference type="ChEBI" id="CHEBI:59789"/>
    </ligand>
</feature>